<evidence type="ECO:0000256" key="1">
    <source>
        <dbReference type="SAM" id="Phobius"/>
    </source>
</evidence>
<dbReference type="EMBL" id="JAKWBL010000001">
    <property type="protein sequence ID" value="MCH5597314.1"/>
    <property type="molecule type" value="Genomic_DNA"/>
</dbReference>
<feature type="transmembrane region" description="Helical" evidence="1">
    <location>
        <begin position="36"/>
        <end position="54"/>
    </location>
</feature>
<gene>
    <name evidence="2" type="ORF">MKP09_05045</name>
</gene>
<feature type="transmembrane region" description="Helical" evidence="1">
    <location>
        <begin position="66"/>
        <end position="89"/>
    </location>
</feature>
<accession>A0ABS9SG38</accession>
<evidence type="ECO:0000313" key="3">
    <source>
        <dbReference type="Proteomes" id="UP001202248"/>
    </source>
</evidence>
<proteinExistence type="predicted"/>
<feature type="transmembrane region" description="Helical" evidence="1">
    <location>
        <begin position="139"/>
        <end position="159"/>
    </location>
</feature>
<evidence type="ECO:0000313" key="2">
    <source>
        <dbReference type="EMBL" id="MCH5597314.1"/>
    </source>
</evidence>
<keyword evidence="1" id="KW-1133">Transmembrane helix</keyword>
<keyword evidence="3" id="KW-1185">Reference proteome</keyword>
<dbReference type="RefSeq" id="WP_240826709.1">
    <property type="nucleotide sequence ID" value="NZ_JAKWBL010000001.1"/>
</dbReference>
<dbReference type="Pfam" id="PF13858">
    <property type="entry name" value="DUF4199"/>
    <property type="match status" value="1"/>
</dbReference>
<organism evidence="2 3">
    <name type="scientific">Niabella ginsengisoli</name>
    <dbReference type="NCBI Taxonomy" id="522298"/>
    <lineage>
        <taxon>Bacteria</taxon>
        <taxon>Pseudomonadati</taxon>
        <taxon>Bacteroidota</taxon>
        <taxon>Chitinophagia</taxon>
        <taxon>Chitinophagales</taxon>
        <taxon>Chitinophagaceae</taxon>
        <taxon>Niabella</taxon>
    </lineage>
</organism>
<dbReference type="InterPro" id="IPR025250">
    <property type="entry name" value="DUF4199"/>
</dbReference>
<keyword evidence="1" id="KW-0812">Transmembrane</keyword>
<keyword evidence="1" id="KW-0472">Membrane</keyword>
<name>A0ABS9SG38_9BACT</name>
<reference evidence="2 3" key="1">
    <citation type="submission" date="2022-02" db="EMBL/GenBank/DDBJ databases">
        <authorList>
            <person name="Min J."/>
        </authorList>
    </citation>
    <scope>NUCLEOTIDE SEQUENCE [LARGE SCALE GENOMIC DNA]</scope>
    <source>
        <strain evidence="2 3">GR10-1</strain>
    </source>
</reference>
<feature type="transmembrane region" description="Helical" evidence="1">
    <location>
        <begin position="7"/>
        <end position="24"/>
    </location>
</feature>
<comment type="caution">
    <text evidence="2">The sequence shown here is derived from an EMBL/GenBank/DDBJ whole genome shotgun (WGS) entry which is preliminary data.</text>
</comment>
<protein>
    <submittedName>
        <fullName evidence="2">DUF4199 domain-containing protein</fullName>
    </submittedName>
</protein>
<dbReference type="Proteomes" id="UP001202248">
    <property type="component" value="Unassembled WGS sequence"/>
</dbReference>
<sequence length="164" mass="18148">MKISSTVKGLITGLLMVAAGLVLYLNKVDETSPVQYIGYLIYGLGIVWAITAFVKKSAEPFKFGALFNQGFRCFVVVTLIMALFTLIFYKVNTHIIEEKAALTKQELLKTEKNRTPQEIDTMIESGKKNFAIMAASGAIFQYLFIGVVVTMATAGSLYLRNKKS</sequence>